<keyword evidence="10" id="KW-0804">Transcription</keyword>
<dbReference type="GO" id="GO:0045892">
    <property type="term" value="P:negative regulation of DNA-templated transcription"/>
    <property type="evidence" value="ECO:0007669"/>
    <property type="project" value="UniProtKB-ARBA"/>
</dbReference>
<keyword evidence="8" id="KW-0805">Transcription regulation</keyword>
<evidence type="ECO:0000256" key="10">
    <source>
        <dbReference type="ARBA" id="ARBA00023163"/>
    </source>
</evidence>
<comment type="function">
    <text evidence="1">May be involved in transcriptional regulation.</text>
</comment>
<evidence type="ECO:0000313" key="16">
    <source>
        <dbReference type="Proteomes" id="UP000694406"/>
    </source>
</evidence>
<dbReference type="FunFam" id="3.30.160.60:FF:002343">
    <property type="entry name" value="Zinc finger protein 33A"/>
    <property type="match status" value="2"/>
</dbReference>
<dbReference type="InterPro" id="IPR050717">
    <property type="entry name" value="C2H2-ZF_Transcription_Reg"/>
</dbReference>
<comment type="subcellular location">
    <subcellularLocation>
        <location evidence="2">Nucleus</location>
    </subcellularLocation>
</comment>
<evidence type="ECO:0000256" key="2">
    <source>
        <dbReference type="ARBA" id="ARBA00004123"/>
    </source>
</evidence>
<feature type="domain" description="C2H2-type" evidence="14">
    <location>
        <begin position="141"/>
        <end position="168"/>
    </location>
</feature>
<evidence type="ECO:0000256" key="13">
    <source>
        <dbReference type="SAM" id="MobiDB-lite"/>
    </source>
</evidence>
<dbReference type="InterPro" id="IPR013087">
    <property type="entry name" value="Znf_C2H2_type"/>
</dbReference>
<keyword evidence="9" id="KW-0238">DNA-binding</keyword>
<keyword evidence="6 12" id="KW-0863">Zinc-finger</keyword>
<accession>A0A8C5SXN8</accession>
<dbReference type="FunFam" id="3.30.160.60:FF:000097">
    <property type="entry name" value="Zinc finger protein"/>
    <property type="match status" value="1"/>
</dbReference>
<reference evidence="15" key="2">
    <citation type="submission" date="2025-09" db="UniProtKB">
        <authorList>
            <consortium name="Ensembl"/>
        </authorList>
    </citation>
    <scope>IDENTIFICATION</scope>
</reference>
<feature type="compositionally biased region" description="Polar residues" evidence="13">
    <location>
        <begin position="46"/>
        <end position="61"/>
    </location>
</feature>
<evidence type="ECO:0000256" key="3">
    <source>
        <dbReference type="ARBA" id="ARBA00006991"/>
    </source>
</evidence>
<keyword evidence="5" id="KW-0677">Repeat</keyword>
<dbReference type="GO" id="GO:0008270">
    <property type="term" value="F:zinc ion binding"/>
    <property type="evidence" value="ECO:0007669"/>
    <property type="project" value="UniProtKB-KW"/>
</dbReference>
<dbReference type="PANTHER" id="PTHR14196">
    <property type="entry name" value="ODD-SKIPPED - RELATED"/>
    <property type="match status" value="1"/>
</dbReference>
<evidence type="ECO:0000256" key="9">
    <source>
        <dbReference type="ARBA" id="ARBA00023125"/>
    </source>
</evidence>
<keyword evidence="7" id="KW-0862">Zinc</keyword>
<protein>
    <recommendedName>
        <fullName evidence="14">C2H2-type domain-containing protein</fullName>
    </recommendedName>
</protein>
<evidence type="ECO:0000256" key="11">
    <source>
        <dbReference type="ARBA" id="ARBA00023242"/>
    </source>
</evidence>
<dbReference type="Pfam" id="PF00096">
    <property type="entry name" value="zf-C2H2"/>
    <property type="match status" value="5"/>
</dbReference>
<dbReference type="PROSITE" id="PS50157">
    <property type="entry name" value="ZINC_FINGER_C2H2_2"/>
    <property type="match status" value="5"/>
</dbReference>
<dbReference type="GeneTree" id="ENSGT01150000286934"/>
<keyword evidence="11" id="KW-0539">Nucleus</keyword>
<dbReference type="GO" id="GO:0005634">
    <property type="term" value="C:nucleus"/>
    <property type="evidence" value="ECO:0007669"/>
    <property type="project" value="UniProtKB-SubCell"/>
</dbReference>
<dbReference type="GO" id="GO:0000981">
    <property type="term" value="F:DNA-binding transcription factor activity, RNA polymerase II-specific"/>
    <property type="evidence" value="ECO:0007669"/>
    <property type="project" value="TreeGrafter"/>
</dbReference>
<dbReference type="FunFam" id="3.30.160.60:FF:000566">
    <property type="entry name" value="zinc finger protein 133 isoform X2"/>
    <property type="match status" value="1"/>
</dbReference>
<evidence type="ECO:0000259" key="14">
    <source>
        <dbReference type="PROSITE" id="PS50157"/>
    </source>
</evidence>
<feature type="domain" description="C2H2-type" evidence="14">
    <location>
        <begin position="74"/>
        <end position="101"/>
    </location>
</feature>
<name>A0A8C5SXN8_LATLA</name>
<dbReference type="GO" id="GO:0000977">
    <property type="term" value="F:RNA polymerase II transcription regulatory region sequence-specific DNA binding"/>
    <property type="evidence" value="ECO:0007669"/>
    <property type="project" value="TreeGrafter"/>
</dbReference>
<organism evidence="15 16">
    <name type="scientific">Laticauda laticaudata</name>
    <name type="common">Blue-ringed sea krait</name>
    <name type="synonym">Blue-lipped sea krait</name>
    <dbReference type="NCBI Taxonomy" id="8630"/>
    <lineage>
        <taxon>Eukaryota</taxon>
        <taxon>Metazoa</taxon>
        <taxon>Chordata</taxon>
        <taxon>Craniata</taxon>
        <taxon>Vertebrata</taxon>
        <taxon>Euteleostomi</taxon>
        <taxon>Lepidosauria</taxon>
        <taxon>Squamata</taxon>
        <taxon>Bifurcata</taxon>
        <taxon>Unidentata</taxon>
        <taxon>Episquamata</taxon>
        <taxon>Toxicofera</taxon>
        <taxon>Serpentes</taxon>
        <taxon>Colubroidea</taxon>
        <taxon>Elapidae</taxon>
        <taxon>Laticaudinae</taxon>
        <taxon>Laticauda</taxon>
    </lineage>
</organism>
<feature type="domain" description="C2H2-type" evidence="14">
    <location>
        <begin position="202"/>
        <end position="229"/>
    </location>
</feature>
<proteinExistence type="inferred from homology"/>
<comment type="similarity">
    <text evidence="3">Belongs to the krueppel C2H2-type zinc-finger protein family.</text>
</comment>
<dbReference type="Proteomes" id="UP000694406">
    <property type="component" value="Unplaced"/>
</dbReference>
<dbReference type="FunFam" id="3.30.160.60:FF:000389">
    <property type="entry name" value="Zinc finger protein"/>
    <property type="match status" value="1"/>
</dbReference>
<reference evidence="15" key="1">
    <citation type="submission" date="2025-08" db="UniProtKB">
        <authorList>
            <consortium name="Ensembl"/>
        </authorList>
    </citation>
    <scope>IDENTIFICATION</scope>
</reference>
<dbReference type="SUPFAM" id="SSF57667">
    <property type="entry name" value="beta-beta-alpha zinc fingers"/>
    <property type="match status" value="4"/>
</dbReference>
<sequence length="267" mass="30410">NPKYFGRDKEVLSEGESSYTFLEKGEKFLGPLIPPSYQAVHADGQRQPSDLSKSFYSPSNQLKPPRIPKVEKLYKCLECGKSFSRSAHLNSHQIIHTGEKPYTCLECGRSFVQSAHLCGKSFNKSTNFLRHQKIHKGEKPHQCADCNKTFSDKQSLIQHQRVHTGERPYKCYECGKSFSHKGSLNAHHLIRHKRTHTGEKPYICSECGKSFSQSTNLILHQRVHTDGNFLADSPQKLNTGMRTKTYCQIHSSMKEERGREVGISNPF</sequence>
<keyword evidence="4" id="KW-0479">Metal-binding</keyword>
<evidence type="ECO:0000256" key="1">
    <source>
        <dbReference type="ARBA" id="ARBA00003767"/>
    </source>
</evidence>
<evidence type="ECO:0000256" key="8">
    <source>
        <dbReference type="ARBA" id="ARBA00023015"/>
    </source>
</evidence>
<evidence type="ECO:0000313" key="15">
    <source>
        <dbReference type="Ensembl" id="ENSLLTP00000024408.1"/>
    </source>
</evidence>
<dbReference type="Ensembl" id="ENSLLTT00000025292.1">
    <property type="protein sequence ID" value="ENSLLTP00000024408.1"/>
    <property type="gene ID" value="ENSLLTG00000017955.1"/>
</dbReference>
<keyword evidence="16" id="KW-1185">Reference proteome</keyword>
<dbReference type="AlphaFoldDB" id="A0A8C5SXN8"/>
<evidence type="ECO:0000256" key="12">
    <source>
        <dbReference type="PROSITE-ProRule" id="PRU00042"/>
    </source>
</evidence>
<feature type="region of interest" description="Disordered" evidence="13">
    <location>
        <begin position="40"/>
        <end position="61"/>
    </location>
</feature>
<evidence type="ECO:0000256" key="4">
    <source>
        <dbReference type="ARBA" id="ARBA00022723"/>
    </source>
</evidence>
<feature type="domain" description="C2H2-type" evidence="14">
    <location>
        <begin position="105"/>
        <end position="140"/>
    </location>
</feature>
<dbReference type="InterPro" id="IPR036236">
    <property type="entry name" value="Znf_C2H2_sf"/>
</dbReference>
<evidence type="ECO:0000256" key="6">
    <source>
        <dbReference type="ARBA" id="ARBA00022771"/>
    </source>
</evidence>
<dbReference type="PROSITE" id="PS00028">
    <property type="entry name" value="ZINC_FINGER_C2H2_1"/>
    <property type="match status" value="4"/>
</dbReference>
<evidence type="ECO:0000256" key="5">
    <source>
        <dbReference type="ARBA" id="ARBA00022737"/>
    </source>
</evidence>
<feature type="domain" description="C2H2-type" evidence="14">
    <location>
        <begin position="169"/>
        <end position="201"/>
    </location>
</feature>
<dbReference type="SMART" id="SM00355">
    <property type="entry name" value="ZnF_C2H2"/>
    <property type="match status" value="5"/>
</dbReference>
<dbReference type="PANTHER" id="PTHR14196:SF12">
    <property type="entry name" value="ZINC FINGER PROTEIN 208-LIKE"/>
    <property type="match status" value="1"/>
</dbReference>
<dbReference type="FunFam" id="3.30.160.60:FF:000135">
    <property type="entry name" value="Zinc finger protein 358"/>
    <property type="match status" value="1"/>
</dbReference>
<dbReference type="Gene3D" id="3.30.160.60">
    <property type="entry name" value="Classic Zinc Finger"/>
    <property type="match status" value="6"/>
</dbReference>
<evidence type="ECO:0000256" key="7">
    <source>
        <dbReference type="ARBA" id="ARBA00022833"/>
    </source>
</evidence>